<dbReference type="InterPro" id="IPR000048">
    <property type="entry name" value="IQ_motif_EF-hand-BS"/>
</dbReference>
<comment type="similarity">
    <text evidence="2">Belongs to the IQD family.</text>
</comment>
<feature type="compositionally biased region" description="Polar residues" evidence="4">
    <location>
        <begin position="253"/>
        <end position="266"/>
    </location>
</feature>
<keyword evidence="7" id="KW-1185">Reference proteome</keyword>
<dbReference type="CDD" id="cd23767">
    <property type="entry name" value="IQCD"/>
    <property type="match status" value="1"/>
</dbReference>
<evidence type="ECO:0000259" key="5">
    <source>
        <dbReference type="Pfam" id="PF13178"/>
    </source>
</evidence>
<dbReference type="SMART" id="SM00015">
    <property type="entry name" value="IQ"/>
    <property type="match status" value="2"/>
</dbReference>
<feature type="compositionally biased region" description="Basic and acidic residues" evidence="4">
    <location>
        <begin position="330"/>
        <end position="342"/>
    </location>
</feature>
<feature type="region of interest" description="Disordered" evidence="4">
    <location>
        <begin position="289"/>
        <end position="363"/>
    </location>
</feature>
<sequence length="452" mass="51342">MGKAGKWIKNFLMGKREEKDKKSADALVSAQSLGTPMETLPSTPKVKRRWSFKRSSSTKPITHKNNRSFDSIMIPRLGLLAYENEEIHAERFLMARNESRNIGIAIQANVAATRIQAVFRAYLAKRALRALRGLVKIQALVRGHLVRKQMAAVLRSIGAVMAIQVRARIQRVQMADEKQVILETRITSRGSALDNQRRNGFQDTGENVHETRGALKSRSGRVNHALAGRVEHGFSTCNRGRSSTSQRERQLKTCPSPSTLSLTDESSITYDGQLEEFPLVMARQSSRQYSTWSKTEHKKTPFNDPLQRLSDFMPTDSQFVPKYMSNTKSSEAKARSHSEPKQRPKWGKKPKSSRRGSSMDGKNDKENLYPWLIKLYGSDKFRNERDCDSISTMTSNSNHKQSLITFEVSVLSFLFIFMSFITLEASDFFHLTAASYEFVLILHDKEWTSSHA</sequence>
<feature type="region of interest" description="Disordered" evidence="4">
    <location>
        <begin position="234"/>
        <end position="266"/>
    </location>
</feature>
<dbReference type="PROSITE" id="PS50096">
    <property type="entry name" value="IQ"/>
    <property type="match status" value="2"/>
</dbReference>
<feature type="compositionally biased region" description="Polar residues" evidence="4">
    <location>
        <begin position="235"/>
        <end position="245"/>
    </location>
</feature>
<name>A0ABD1PAU4_9LAMI</name>
<evidence type="ECO:0000313" key="7">
    <source>
        <dbReference type="Proteomes" id="UP001604336"/>
    </source>
</evidence>
<dbReference type="EMBL" id="JBFOLK010000014">
    <property type="protein sequence ID" value="KAL2461011.1"/>
    <property type="molecule type" value="Genomic_DNA"/>
</dbReference>
<organism evidence="6 7">
    <name type="scientific">Abeliophyllum distichum</name>
    <dbReference type="NCBI Taxonomy" id="126358"/>
    <lineage>
        <taxon>Eukaryota</taxon>
        <taxon>Viridiplantae</taxon>
        <taxon>Streptophyta</taxon>
        <taxon>Embryophyta</taxon>
        <taxon>Tracheophyta</taxon>
        <taxon>Spermatophyta</taxon>
        <taxon>Magnoliopsida</taxon>
        <taxon>eudicotyledons</taxon>
        <taxon>Gunneridae</taxon>
        <taxon>Pentapetalae</taxon>
        <taxon>asterids</taxon>
        <taxon>lamiids</taxon>
        <taxon>Lamiales</taxon>
        <taxon>Oleaceae</taxon>
        <taxon>Forsythieae</taxon>
        <taxon>Abeliophyllum</taxon>
    </lineage>
</organism>
<gene>
    <name evidence="6" type="ORF">Adt_44431</name>
</gene>
<evidence type="ECO:0000256" key="4">
    <source>
        <dbReference type="SAM" id="MobiDB-lite"/>
    </source>
</evidence>
<dbReference type="PANTHER" id="PTHR32295">
    <property type="entry name" value="IQ-DOMAIN 5-RELATED"/>
    <property type="match status" value="1"/>
</dbReference>
<keyword evidence="1" id="KW-0112">Calmodulin-binding</keyword>
<accession>A0ABD1PAU4</accession>
<dbReference type="Gene3D" id="1.20.5.190">
    <property type="match status" value="1"/>
</dbReference>
<evidence type="ECO:0000256" key="1">
    <source>
        <dbReference type="ARBA" id="ARBA00022860"/>
    </source>
</evidence>
<proteinExistence type="inferred from homology"/>
<dbReference type="Pfam" id="PF13178">
    <property type="entry name" value="DUF4005"/>
    <property type="match status" value="1"/>
</dbReference>
<evidence type="ECO:0000256" key="2">
    <source>
        <dbReference type="ARBA" id="ARBA00024341"/>
    </source>
</evidence>
<evidence type="ECO:0000256" key="3">
    <source>
        <dbReference type="ARBA" id="ARBA00024378"/>
    </source>
</evidence>
<reference evidence="7" key="1">
    <citation type="submission" date="2024-07" db="EMBL/GenBank/DDBJ databases">
        <title>Two chromosome-level genome assemblies of Korean endemic species Abeliophyllum distichum and Forsythia ovata (Oleaceae).</title>
        <authorList>
            <person name="Jang H."/>
        </authorList>
    </citation>
    <scope>NUCLEOTIDE SEQUENCE [LARGE SCALE GENOMIC DNA]</scope>
</reference>
<dbReference type="Pfam" id="PF00612">
    <property type="entry name" value="IQ"/>
    <property type="match status" value="2"/>
</dbReference>
<dbReference type="Proteomes" id="UP001604336">
    <property type="component" value="Unassembled WGS sequence"/>
</dbReference>
<evidence type="ECO:0000313" key="6">
    <source>
        <dbReference type="EMBL" id="KAL2461011.1"/>
    </source>
</evidence>
<protein>
    <submittedName>
        <fullName evidence="6">IQ-domain 19</fullName>
    </submittedName>
</protein>
<feature type="compositionally biased region" description="Basic residues" evidence="4">
    <location>
        <begin position="343"/>
        <end position="354"/>
    </location>
</feature>
<feature type="region of interest" description="Disordered" evidence="4">
    <location>
        <begin position="195"/>
        <end position="218"/>
    </location>
</feature>
<comment type="subunit">
    <text evidence="3">Binds to multiple calmodulin (CaM) in the presence of Ca(2+) and CaM-like proteins.</text>
</comment>
<comment type="caution">
    <text evidence="6">The sequence shown here is derived from an EMBL/GenBank/DDBJ whole genome shotgun (WGS) entry which is preliminary data.</text>
</comment>
<feature type="domain" description="DUF4005" evidence="5">
    <location>
        <begin position="297"/>
        <end position="360"/>
    </location>
</feature>
<dbReference type="PANTHER" id="PTHR32295:SF45">
    <property type="entry name" value="PROTEIN IQ-DOMAIN 19"/>
    <property type="match status" value="1"/>
</dbReference>
<feature type="compositionally biased region" description="Polar residues" evidence="4">
    <location>
        <begin position="195"/>
        <end position="205"/>
    </location>
</feature>
<dbReference type="InterPro" id="IPR025064">
    <property type="entry name" value="DUF4005"/>
</dbReference>
<dbReference type="GO" id="GO:0005516">
    <property type="term" value="F:calmodulin binding"/>
    <property type="evidence" value="ECO:0007669"/>
    <property type="project" value="UniProtKB-KW"/>
</dbReference>
<dbReference type="AlphaFoldDB" id="A0ABD1PAU4"/>